<evidence type="ECO:0000259" key="2">
    <source>
        <dbReference type="PROSITE" id="PS50191"/>
    </source>
</evidence>
<keyword evidence="4" id="KW-1185">Reference proteome</keyword>
<sequence>MPLSADELAAVDRVRQLAGGKGHPYCEHDYNIHRWLTAYGGNEEETAKVLRRHLNIREIMSLTSLPNAKGGDIDEEAEKYAPLTILGRNRVNDNKILLFEQSGKIDLNGVVDNIRATRFLRMKFRTMERLQQRVEQEERRQDQQSGGVLIMDLDGLSLSTNLLSVLAGPYRILWGTLFEQYPQLIQQIIIINAPKFVNLLYQTCIPFIPQDYRVRLHYEGQNV</sequence>
<comment type="caution">
    <text evidence="3">The sequence shown here is derived from an EMBL/GenBank/DDBJ whole genome shotgun (WGS) entry which is preliminary data.</text>
</comment>
<dbReference type="EMBL" id="WIXE01023895">
    <property type="protein sequence ID" value="KAK5966092.1"/>
    <property type="molecule type" value="Genomic_DNA"/>
</dbReference>
<feature type="coiled-coil region" evidence="1">
    <location>
        <begin position="120"/>
        <end position="147"/>
    </location>
</feature>
<reference evidence="3 4" key="1">
    <citation type="submission" date="2019-10" db="EMBL/GenBank/DDBJ databases">
        <title>Assembly and Annotation for the nematode Trichostrongylus colubriformis.</title>
        <authorList>
            <person name="Martin J."/>
        </authorList>
    </citation>
    <scope>NUCLEOTIDE SEQUENCE [LARGE SCALE GENOMIC DNA]</scope>
    <source>
        <strain evidence="3">G859</strain>
        <tissue evidence="3">Whole worm</tissue>
    </source>
</reference>
<dbReference type="PROSITE" id="PS50191">
    <property type="entry name" value="CRAL_TRIO"/>
    <property type="match status" value="1"/>
</dbReference>
<feature type="domain" description="CRAL-TRIO" evidence="2">
    <location>
        <begin position="73"/>
        <end position="223"/>
    </location>
</feature>
<evidence type="ECO:0000313" key="4">
    <source>
        <dbReference type="Proteomes" id="UP001331761"/>
    </source>
</evidence>
<protein>
    <submittedName>
        <fullName evidence="3">CRAL-TRIO domain-containing protein</fullName>
    </submittedName>
</protein>
<evidence type="ECO:0000256" key="1">
    <source>
        <dbReference type="SAM" id="Coils"/>
    </source>
</evidence>
<name>A0AAN8IEG7_TRICO</name>
<accession>A0AAN8IEG7</accession>
<proteinExistence type="predicted"/>
<dbReference type="InterPro" id="IPR036865">
    <property type="entry name" value="CRAL-TRIO_dom_sf"/>
</dbReference>
<organism evidence="3 4">
    <name type="scientific">Trichostrongylus colubriformis</name>
    <name type="common">Black scour worm</name>
    <dbReference type="NCBI Taxonomy" id="6319"/>
    <lineage>
        <taxon>Eukaryota</taxon>
        <taxon>Metazoa</taxon>
        <taxon>Ecdysozoa</taxon>
        <taxon>Nematoda</taxon>
        <taxon>Chromadorea</taxon>
        <taxon>Rhabditida</taxon>
        <taxon>Rhabditina</taxon>
        <taxon>Rhabditomorpha</taxon>
        <taxon>Strongyloidea</taxon>
        <taxon>Trichostrongylidae</taxon>
        <taxon>Trichostrongylus</taxon>
    </lineage>
</organism>
<dbReference type="PANTHER" id="PTHR47159:SF2">
    <property type="entry name" value="CRAL-TRIO DOMAIN-CONTAINING PROTEIN"/>
    <property type="match status" value="1"/>
</dbReference>
<evidence type="ECO:0000313" key="3">
    <source>
        <dbReference type="EMBL" id="KAK5966092.1"/>
    </source>
</evidence>
<dbReference type="Pfam" id="PF00650">
    <property type="entry name" value="CRAL_TRIO"/>
    <property type="match status" value="1"/>
</dbReference>
<dbReference type="SMART" id="SM00516">
    <property type="entry name" value="SEC14"/>
    <property type="match status" value="1"/>
</dbReference>
<gene>
    <name evidence="3" type="ORF">GCK32_013053</name>
</gene>
<dbReference type="AlphaFoldDB" id="A0AAN8IEG7"/>
<dbReference type="InterPro" id="IPR053302">
    <property type="entry name" value="CRAL-TRIO_domain"/>
</dbReference>
<dbReference type="Proteomes" id="UP001331761">
    <property type="component" value="Unassembled WGS sequence"/>
</dbReference>
<dbReference type="SUPFAM" id="SSF52087">
    <property type="entry name" value="CRAL/TRIO domain"/>
    <property type="match status" value="1"/>
</dbReference>
<dbReference type="PANTHER" id="PTHR47159">
    <property type="entry name" value="PROTEIN CBG07705-RELATED"/>
    <property type="match status" value="1"/>
</dbReference>
<dbReference type="Gene3D" id="3.40.525.10">
    <property type="entry name" value="CRAL-TRIO lipid binding domain"/>
    <property type="match status" value="1"/>
</dbReference>
<dbReference type="InterPro" id="IPR001251">
    <property type="entry name" value="CRAL-TRIO_dom"/>
</dbReference>
<keyword evidence="1" id="KW-0175">Coiled coil</keyword>